<evidence type="ECO:0000313" key="6">
    <source>
        <dbReference type="EMBL" id="GGA22839.1"/>
    </source>
</evidence>
<dbReference type="FunFam" id="1.10.10.10:FF:000001">
    <property type="entry name" value="LysR family transcriptional regulator"/>
    <property type="match status" value="1"/>
</dbReference>
<comment type="caution">
    <text evidence="6">The sequence shown here is derived from an EMBL/GenBank/DDBJ whole genome shotgun (WGS) entry which is preliminary data.</text>
</comment>
<dbReference type="Pfam" id="PF03466">
    <property type="entry name" value="LysR_substrate"/>
    <property type="match status" value="1"/>
</dbReference>
<reference evidence="6" key="2">
    <citation type="submission" date="2020-09" db="EMBL/GenBank/DDBJ databases">
        <authorList>
            <person name="Sun Q."/>
            <person name="Zhou Y."/>
        </authorList>
    </citation>
    <scope>NUCLEOTIDE SEQUENCE</scope>
    <source>
        <strain evidence="6">CGMCC 1.15880</strain>
    </source>
</reference>
<evidence type="ECO:0000313" key="7">
    <source>
        <dbReference type="Proteomes" id="UP000628017"/>
    </source>
</evidence>
<dbReference type="InterPro" id="IPR058163">
    <property type="entry name" value="LysR-type_TF_proteobact-type"/>
</dbReference>
<evidence type="ECO:0000256" key="4">
    <source>
        <dbReference type="ARBA" id="ARBA00023163"/>
    </source>
</evidence>
<accession>A0A916QZ43</accession>
<comment type="similarity">
    <text evidence="1">Belongs to the LysR transcriptional regulatory family.</text>
</comment>
<organism evidence="6 7">
    <name type="scientific">Neptunicoccus cionae</name>
    <dbReference type="NCBI Taxonomy" id="2035344"/>
    <lineage>
        <taxon>Bacteria</taxon>
        <taxon>Pseudomonadati</taxon>
        <taxon>Pseudomonadota</taxon>
        <taxon>Alphaproteobacteria</taxon>
        <taxon>Rhodobacterales</taxon>
        <taxon>Paracoccaceae</taxon>
        <taxon>Neptunicoccus</taxon>
    </lineage>
</organism>
<dbReference type="InterPro" id="IPR000847">
    <property type="entry name" value="LysR_HTH_N"/>
</dbReference>
<keyword evidence="4" id="KW-0804">Transcription</keyword>
<dbReference type="SUPFAM" id="SSF53850">
    <property type="entry name" value="Periplasmic binding protein-like II"/>
    <property type="match status" value="1"/>
</dbReference>
<dbReference type="Gene3D" id="1.10.10.10">
    <property type="entry name" value="Winged helix-like DNA-binding domain superfamily/Winged helix DNA-binding domain"/>
    <property type="match status" value="1"/>
</dbReference>
<dbReference type="PANTHER" id="PTHR30537:SF5">
    <property type="entry name" value="HTH-TYPE TRANSCRIPTIONAL ACTIVATOR TTDR-RELATED"/>
    <property type="match status" value="1"/>
</dbReference>
<dbReference type="InterPro" id="IPR005119">
    <property type="entry name" value="LysR_subst-bd"/>
</dbReference>
<sequence>MDTAGLMVVFAKVVDSGSFSGAARSLGRTPSSVSKQISQLEDRMHTRLLHRTKDGILLTDTGRDFYAKCAEIAALVRDATEEVDEAEGQPRGLLKVISSVAFGKARLIPLMPEFLDLYPEVSLQLELSDRSADIEAEDLDAAVRFAEQMDNPNVIARRIFTNERMICASREYLDHYGMPETLEQLAQHNCLQVTKIRRRNTWEMIGPDGPEKIEVTGNFFGNSADVIYRATLNGLGVSRLSTFIVDKDLETGRLVRVLPDYVQPHADVAVIYAEKRNLAPKIRVFVDFLSEKLSR</sequence>
<dbReference type="RefSeq" id="WP_188675671.1">
    <property type="nucleotide sequence ID" value="NZ_BMKA01000003.1"/>
</dbReference>
<dbReference type="PANTHER" id="PTHR30537">
    <property type="entry name" value="HTH-TYPE TRANSCRIPTIONAL REGULATOR"/>
    <property type="match status" value="1"/>
</dbReference>
<dbReference type="SUPFAM" id="SSF46785">
    <property type="entry name" value="Winged helix' DNA-binding domain"/>
    <property type="match status" value="1"/>
</dbReference>
<evidence type="ECO:0000256" key="2">
    <source>
        <dbReference type="ARBA" id="ARBA00023015"/>
    </source>
</evidence>
<feature type="domain" description="HTH lysR-type" evidence="5">
    <location>
        <begin position="1"/>
        <end position="59"/>
    </location>
</feature>
<dbReference type="InterPro" id="IPR036390">
    <property type="entry name" value="WH_DNA-bd_sf"/>
</dbReference>
<dbReference type="Pfam" id="PF00126">
    <property type="entry name" value="HTH_1"/>
    <property type="match status" value="1"/>
</dbReference>
<dbReference type="FunFam" id="3.40.190.290:FF:000001">
    <property type="entry name" value="Transcriptional regulator, LysR family"/>
    <property type="match status" value="1"/>
</dbReference>
<dbReference type="Gene3D" id="3.40.190.290">
    <property type="match status" value="1"/>
</dbReference>
<dbReference type="AlphaFoldDB" id="A0A916QZ43"/>
<reference evidence="6" key="1">
    <citation type="journal article" date="2014" name="Int. J. Syst. Evol. Microbiol.">
        <title>Complete genome sequence of Corynebacterium casei LMG S-19264T (=DSM 44701T), isolated from a smear-ripened cheese.</title>
        <authorList>
            <consortium name="US DOE Joint Genome Institute (JGI-PGF)"/>
            <person name="Walter F."/>
            <person name="Albersmeier A."/>
            <person name="Kalinowski J."/>
            <person name="Ruckert C."/>
        </authorList>
    </citation>
    <scope>NUCLEOTIDE SEQUENCE</scope>
    <source>
        <strain evidence="6">CGMCC 1.15880</strain>
    </source>
</reference>
<dbReference type="Proteomes" id="UP000628017">
    <property type="component" value="Unassembled WGS sequence"/>
</dbReference>
<dbReference type="GO" id="GO:0003700">
    <property type="term" value="F:DNA-binding transcription factor activity"/>
    <property type="evidence" value="ECO:0007669"/>
    <property type="project" value="InterPro"/>
</dbReference>
<dbReference type="GO" id="GO:0003677">
    <property type="term" value="F:DNA binding"/>
    <property type="evidence" value="ECO:0007669"/>
    <property type="project" value="UniProtKB-KW"/>
</dbReference>
<proteinExistence type="inferred from homology"/>
<gene>
    <name evidence="6" type="ORF">GCM10011498_24520</name>
</gene>
<dbReference type="CDD" id="cd08422">
    <property type="entry name" value="PBP2_CrgA_like"/>
    <property type="match status" value="1"/>
</dbReference>
<keyword evidence="2" id="KW-0805">Transcription regulation</keyword>
<evidence type="ECO:0000256" key="3">
    <source>
        <dbReference type="ARBA" id="ARBA00023125"/>
    </source>
</evidence>
<keyword evidence="7" id="KW-1185">Reference proteome</keyword>
<evidence type="ECO:0000256" key="1">
    <source>
        <dbReference type="ARBA" id="ARBA00009437"/>
    </source>
</evidence>
<dbReference type="InterPro" id="IPR036388">
    <property type="entry name" value="WH-like_DNA-bd_sf"/>
</dbReference>
<evidence type="ECO:0000259" key="5">
    <source>
        <dbReference type="PROSITE" id="PS50931"/>
    </source>
</evidence>
<protein>
    <submittedName>
        <fullName evidence="6">LysR family transcriptional regulator</fullName>
    </submittedName>
</protein>
<name>A0A916QZ43_9RHOB</name>
<dbReference type="EMBL" id="BMKA01000003">
    <property type="protein sequence ID" value="GGA22839.1"/>
    <property type="molecule type" value="Genomic_DNA"/>
</dbReference>
<dbReference type="PROSITE" id="PS50931">
    <property type="entry name" value="HTH_LYSR"/>
    <property type="match status" value="1"/>
</dbReference>
<keyword evidence="3" id="KW-0238">DNA-binding</keyword>